<dbReference type="EMBL" id="CP019964">
    <property type="protein sequence ID" value="ASI14113.1"/>
    <property type="molecule type" value="Genomic_DNA"/>
</dbReference>
<sequence length="75" mass="8673">MEQVGKEQINREDGYLYYLGSDGYVWQTPMKSNPSGKKKKVGSERVNREQGYLYFINKKGYVARSKMNRGGRSSK</sequence>
<dbReference type="GeneID" id="33314371"/>
<keyword evidence="2" id="KW-1185">Reference proteome</keyword>
<evidence type="ECO:0000313" key="1">
    <source>
        <dbReference type="EMBL" id="ASI14113.1"/>
    </source>
</evidence>
<proteinExistence type="predicted"/>
<dbReference type="KEGG" id="marh:Mia14_0822"/>
<accession>A0A218NNT3</accession>
<organism evidence="1 2">
    <name type="scientific">Candidatus Mancarchaeum acidiphilum</name>
    <dbReference type="NCBI Taxonomy" id="1920749"/>
    <lineage>
        <taxon>Archaea</taxon>
        <taxon>Candidatus Micrarchaeota</taxon>
        <taxon>Candidatus Mancarchaeum</taxon>
    </lineage>
</organism>
<gene>
    <name evidence="1" type="ORF">Mia14_0822</name>
</gene>
<dbReference type="AlphaFoldDB" id="A0A218NNT3"/>
<name>A0A218NNT3_9ARCH</name>
<reference evidence="1 2" key="1">
    <citation type="journal article" date="2017" name="Nat. Commun.">
        <title>'ARMAN' archaea depend on association with euryarchaeal host in culture and in situ.</title>
        <authorList>
            <person name="Golyshina O."/>
            <person name="Toshchakov S."/>
            <person name="Makarova K."/>
            <person name="Gavrilov S."/>
            <person name="Korzhenkov A."/>
            <person name="La Cono V."/>
            <person name="Arcadi E."/>
            <person name="Nechitaylo T."/>
            <person name="Ferrer M."/>
            <person name="Kublanov I."/>
            <person name="Wolf Y."/>
            <person name="Yakimov M."/>
            <person name="Golyshin P."/>
            <person name="Slesarev A."/>
            <person name="Kozyavkin S."/>
        </authorList>
    </citation>
    <scope>NUCLEOTIDE SEQUENCE [LARGE SCALE GENOMIC DNA]</scope>
    <source>
        <strain evidence="1 2">Mia14</strain>
    </source>
</reference>
<dbReference type="RefSeq" id="WP_088820382.1">
    <property type="nucleotide sequence ID" value="NZ_CP019964.1"/>
</dbReference>
<evidence type="ECO:0000313" key="2">
    <source>
        <dbReference type="Proteomes" id="UP000197679"/>
    </source>
</evidence>
<dbReference type="Proteomes" id="UP000197679">
    <property type="component" value="Chromosome"/>
</dbReference>
<protein>
    <submittedName>
        <fullName evidence="1">Uncharacterized protein</fullName>
    </submittedName>
</protein>